<feature type="region of interest" description="Disordered" evidence="1">
    <location>
        <begin position="166"/>
        <end position="201"/>
    </location>
</feature>
<accession>A0A5J5F160</accession>
<gene>
    <name evidence="2" type="ORF">FN846DRAFT_776598</name>
</gene>
<dbReference type="Proteomes" id="UP000326924">
    <property type="component" value="Unassembled WGS sequence"/>
</dbReference>
<dbReference type="AlphaFoldDB" id="A0A5J5F160"/>
<dbReference type="InParanoid" id="A0A5J5F160"/>
<feature type="region of interest" description="Disordered" evidence="1">
    <location>
        <begin position="74"/>
        <end position="111"/>
    </location>
</feature>
<proteinExistence type="predicted"/>
<dbReference type="EMBL" id="VXIS01000060">
    <property type="protein sequence ID" value="KAA8909211.1"/>
    <property type="molecule type" value="Genomic_DNA"/>
</dbReference>
<dbReference type="OrthoDB" id="3438840at2759"/>
<feature type="region of interest" description="Disordered" evidence="1">
    <location>
        <begin position="332"/>
        <end position="396"/>
    </location>
</feature>
<evidence type="ECO:0000313" key="2">
    <source>
        <dbReference type="EMBL" id="KAA8909211.1"/>
    </source>
</evidence>
<organism evidence="2 3">
    <name type="scientific">Sphaerosporella brunnea</name>
    <dbReference type="NCBI Taxonomy" id="1250544"/>
    <lineage>
        <taxon>Eukaryota</taxon>
        <taxon>Fungi</taxon>
        <taxon>Dikarya</taxon>
        <taxon>Ascomycota</taxon>
        <taxon>Pezizomycotina</taxon>
        <taxon>Pezizomycetes</taxon>
        <taxon>Pezizales</taxon>
        <taxon>Pyronemataceae</taxon>
        <taxon>Sphaerosporella</taxon>
    </lineage>
</organism>
<comment type="caution">
    <text evidence="2">The sequence shown here is derived from an EMBL/GenBank/DDBJ whole genome shotgun (WGS) entry which is preliminary data.</text>
</comment>
<keyword evidence="3" id="KW-1185">Reference proteome</keyword>
<name>A0A5J5F160_9PEZI</name>
<evidence type="ECO:0000256" key="1">
    <source>
        <dbReference type="SAM" id="MobiDB-lite"/>
    </source>
</evidence>
<sequence>MYEGSVCDGQEGERDSDLSRRAERILANAKRKLDLCGQNISRARSSLILSPSATPTALLENLAAVGPTVRARAESAGGSRSQHWRYNNQQAKAEERGPVHLRTSSESAVHPARGLGLERSYGGDIHRLAGVPEEVEKPQQRGVIRSNSTQQMRALRDQMKDLRGKITSLQEQNRDSMKRRQSVSSMRSSDSTSTWSPATPSLEEIRESRVLNLDVAIEKQWENHIASQHIASQQRASSRYSSTDSDRSGTPTGPRREDINSPTFGQYRTSDAFSYDNNMYRATFLKCTPPGSMSSIDTASTATATLPLQPPQLPTLERKGSFVSISSYATANENNSAPESPVADEPLHSKSLRPPPAWTTANGSPGDDGYHSGPNTPRVEKNVPQNTKQQLSIPASSWYRDSMDTFRTRSVVFEDGDRENGGVSLGISASSRDSQTMVVAGMGGAEEMELKMGRSDRVLIEGVIEALGRVCFAMETDGERSRGELRDRLREAMRVLEGDDGEMF</sequence>
<feature type="region of interest" description="Disordered" evidence="1">
    <location>
        <begin position="228"/>
        <end position="265"/>
    </location>
</feature>
<feature type="compositionally biased region" description="Low complexity" evidence="1">
    <location>
        <begin position="182"/>
        <end position="201"/>
    </location>
</feature>
<protein>
    <submittedName>
        <fullName evidence="2">Uncharacterized protein</fullName>
    </submittedName>
</protein>
<feature type="compositionally biased region" description="Low complexity" evidence="1">
    <location>
        <begin position="231"/>
        <end position="243"/>
    </location>
</feature>
<feature type="compositionally biased region" description="Polar residues" evidence="1">
    <location>
        <begin position="78"/>
        <end position="91"/>
    </location>
</feature>
<reference evidence="2 3" key="1">
    <citation type="submission" date="2019-09" db="EMBL/GenBank/DDBJ databases">
        <title>Draft genome of the ectomycorrhizal ascomycete Sphaerosporella brunnea.</title>
        <authorList>
            <consortium name="DOE Joint Genome Institute"/>
            <person name="Benucci G.M."/>
            <person name="Marozzi G."/>
            <person name="Antonielli L."/>
            <person name="Sanchez S."/>
            <person name="Marco P."/>
            <person name="Wang X."/>
            <person name="Falini L.B."/>
            <person name="Barry K."/>
            <person name="Haridas S."/>
            <person name="Lipzen A."/>
            <person name="Labutti K."/>
            <person name="Grigoriev I.V."/>
            <person name="Murat C."/>
            <person name="Martin F."/>
            <person name="Albertini E."/>
            <person name="Donnini D."/>
            <person name="Bonito G."/>
        </authorList>
    </citation>
    <scope>NUCLEOTIDE SEQUENCE [LARGE SCALE GENOMIC DNA]</scope>
    <source>
        <strain evidence="2 3">Sb_GMNB300</strain>
    </source>
</reference>
<feature type="compositionally biased region" description="Polar residues" evidence="1">
    <location>
        <begin position="383"/>
        <end position="395"/>
    </location>
</feature>
<evidence type="ECO:0000313" key="3">
    <source>
        <dbReference type="Proteomes" id="UP000326924"/>
    </source>
</evidence>